<evidence type="ECO:0000313" key="7">
    <source>
        <dbReference type="Proteomes" id="UP000517187"/>
    </source>
</evidence>
<dbReference type="PANTHER" id="PTHR30363:SF44">
    <property type="entry name" value="AGA OPERON TRANSCRIPTIONAL REPRESSOR-RELATED"/>
    <property type="match status" value="1"/>
</dbReference>
<feature type="domain" description="HTH deoR-type" evidence="4">
    <location>
        <begin position="27"/>
        <end position="82"/>
    </location>
</feature>
<keyword evidence="2" id="KW-0238">DNA-binding</keyword>
<sequence>MTLIFLSENLTKRKHKGTNVYQSGGLKTDRLDLIRSHLYANGFSTIQDIADAVGASLATIRRDLQVLQESGAIDRVHGGARIADGSSVELAFQEREKRQLSAKRAIANVAYEQLAPRSAIFLDAGTTVLQLAKLIRINAMPLRIFTNGLIVAQEFMNVPNLEVVLLGGQLRSENASFVGPHAEAMLETIWFDQLFLGASAVSNDGAIYSVDSAEASLNRKMLARSADRFVLADSSKFGMHATHKVALLSSAKLITDAELSNDWRAMLTEFAVETLFADQGAKS</sequence>
<evidence type="ECO:0000313" key="8">
    <source>
        <dbReference type="Proteomes" id="UP000535276"/>
    </source>
</evidence>
<accession>A0A7W9ZN90</accession>
<dbReference type="GO" id="GO:0003700">
    <property type="term" value="F:DNA-binding transcription factor activity"/>
    <property type="evidence" value="ECO:0007669"/>
    <property type="project" value="InterPro"/>
</dbReference>
<keyword evidence="3" id="KW-0804">Transcription</keyword>
<dbReference type="InterPro" id="IPR036390">
    <property type="entry name" value="WH_DNA-bd_sf"/>
</dbReference>
<gene>
    <name evidence="5" type="ORF">GGE66_000760</name>
    <name evidence="6" type="ORF">GGI64_004346</name>
</gene>
<dbReference type="Proteomes" id="UP000517187">
    <property type="component" value="Unassembled WGS sequence"/>
</dbReference>
<dbReference type="InterPro" id="IPR001034">
    <property type="entry name" value="DeoR_HTH"/>
</dbReference>
<dbReference type="Proteomes" id="UP000535276">
    <property type="component" value="Unassembled WGS sequence"/>
</dbReference>
<name>A0A7W9ZN90_RHILE</name>
<evidence type="ECO:0000259" key="4">
    <source>
        <dbReference type="PROSITE" id="PS51000"/>
    </source>
</evidence>
<dbReference type="SUPFAM" id="SSF46785">
    <property type="entry name" value="Winged helix' DNA-binding domain"/>
    <property type="match status" value="1"/>
</dbReference>
<keyword evidence="1" id="KW-0805">Transcription regulation</keyword>
<dbReference type="PROSITE" id="PS00894">
    <property type="entry name" value="HTH_DEOR_1"/>
    <property type="match status" value="1"/>
</dbReference>
<evidence type="ECO:0000313" key="5">
    <source>
        <dbReference type="EMBL" id="MBB6219816.1"/>
    </source>
</evidence>
<dbReference type="EMBL" id="JACBZV010000007">
    <property type="protein sequence ID" value="NYJ13265.1"/>
    <property type="molecule type" value="Genomic_DNA"/>
</dbReference>
<dbReference type="SMART" id="SM00420">
    <property type="entry name" value="HTH_DEOR"/>
    <property type="match status" value="1"/>
</dbReference>
<dbReference type="Pfam" id="PF00455">
    <property type="entry name" value="DeoRC"/>
    <property type="match status" value="1"/>
</dbReference>
<evidence type="ECO:0000256" key="1">
    <source>
        <dbReference type="ARBA" id="ARBA00023015"/>
    </source>
</evidence>
<dbReference type="InterPro" id="IPR050313">
    <property type="entry name" value="Carb_Metab_HTH_regulators"/>
</dbReference>
<dbReference type="Pfam" id="PF08220">
    <property type="entry name" value="HTH_DeoR"/>
    <property type="match status" value="1"/>
</dbReference>
<protein>
    <submittedName>
        <fullName evidence="5">DeoR family fructose operon transcriptional repressor</fullName>
    </submittedName>
</protein>
<dbReference type="InterPro" id="IPR014036">
    <property type="entry name" value="DeoR-like_C"/>
</dbReference>
<comment type="caution">
    <text evidence="5">The sequence shown here is derived from an EMBL/GenBank/DDBJ whole genome shotgun (WGS) entry which is preliminary data.</text>
</comment>
<dbReference type="EMBL" id="JACIIJ010000001">
    <property type="protein sequence ID" value="MBB6219816.1"/>
    <property type="molecule type" value="Genomic_DNA"/>
</dbReference>
<evidence type="ECO:0000313" key="6">
    <source>
        <dbReference type="EMBL" id="NYJ13265.1"/>
    </source>
</evidence>
<dbReference type="Gene3D" id="3.40.50.1360">
    <property type="match status" value="1"/>
</dbReference>
<dbReference type="SMART" id="SM01134">
    <property type="entry name" value="DeoRC"/>
    <property type="match status" value="1"/>
</dbReference>
<evidence type="ECO:0000256" key="3">
    <source>
        <dbReference type="ARBA" id="ARBA00023163"/>
    </source>
</evidence>
<proteinExistence type="predicted"/>
<dbReference type="InterPro" id="IPR037171">
    <property type="entry name" value="NagB/RpiA_transferase-like"/>
</dbReference>
<dbReference type="InterPro" id="IPR018356">
    <property type="entry name" value="Tscrpt_reg_HTH_DeoR_CS"/>
</dbReference>
<dbReference type="AlphaFoldDB" id="A0A7W9ZN90"/>
<dbReference type="PRINTS" id="PR00037">
    <property type="entry name" value="HTHLACR"/>
</dbReference>
<evidence type="ECO:0000256" key="2">
    <source>
        <dbReference type="ARBA" id="ARBA00023125"/>
    </source>
</evidence>
<dbReference type="SUPFAM" id="SSF100950">
    <property type="entry name" value="NagB/RpiA/CoA transferase-like"/>
    <property type="match status" value="1"/>
</dbReference>
<organism evidence="5 7">
    <name type="scientific">Rhizobium leguminosarum</name>
    <dbReference type="NCBI Taxonomy" id="384"/>
    <lineage>
        <taxon>Bacteria</taxon>
        <taxon>Pseudomonadati</taxon>
        <taxon>Pseudomonadota</taxon>
        <taxon>Alphaproteobacteria</taxon>
        <taxon>Hyphomicrobiales</taxon>
        <taxon>Rhizobiaceae</taxon>
        <taxon>Rhizobium/Agrobacterium group</taxon>
        <taxon>Rhizobium</taxon>
    </lineage>
</organism>
<dbReference type="PROSITE" id="PS51000">
    <property type="entry name" value="HTH_DEOR_2"/>
    <property type="match status" value="1"/>
</dbReference>
<dbReference type="GO" id="GO:0003677">
    <property type="term" value="F:DNA binding"/>
    <property type="evidence" value="ECO:0007669"/>
    <property type="project" value="UniProtKB-KW"/>
</dbReference>
<reference evidence="5 7" key="1">
    <citation type="submission" date="2020-08" db="EMBL/GenBank/DDBJ databases">
        <title>Genomic Encyclopedia of Type Strains, Phase IV (KMG-V): Genome sequencing to study the core and pangenomes of soil and plant-associated prokaryotes.</title>
        <authorList>
            <person name="Whitman W."/>
        </authorList>
    </citation>
    <scope>NUCLEOTIDE SEQUENCE [LARGE SCALE GENOMIC DNA]</scope>
    <source>
        <strain evidence="5 7">SEMIA 4011</strain>
        <strain evidence="6 8">SEMIA 4052</strain>
    </source>
</reference>
<dbReference type="PANTHER" id="PTHR30363">
    <property type="entry name" value="HTH-TYPE TRANSCRIPTIONAL REGULATOR SRLR-RELATED"/>
    <property type="match status" value="1"/>
</dbReference>